<dbReference type="Gene3D" id="3.40.50.150">
    <property type="entry name" value="Vaccinia Virus protein VP39"/>
    <property type="match status" value="1"/>
</dbReference>
<evidence type="ECO:0000313" key="2">
    <source>
        <dbReference type="EMBL" id="MFC0513601.1"/>
    </source>
</evidence>
<feature type="domain" description="Methyltransferase FkbM" evidence="1">
    <location>
        <begin position="17"/>
        <end position="161"/>
    </location>
</feature>
<dbReference type="PANTHER" id="PTHR36973">
    <property type="entry name" value="SLL1456 PROTEIN-RELATED"/>
    <property type="match status" value="1"/>
</dbReference>
<gene>
    <name evidence="2" type="ORF">ACFFGT_05290</name>
</gene>
<protein>
    <submittedName>
        <fullName evidence="2">FkbM family methyltransferase</fullName>
    </submittedName>
</protein>
<name>A0ABV6L1K5_9SPHI</name>
<dbReference type="SUPFAM" id="SSF53335">
    <property type="entry name" value="S-adenosyl-L-methionine-dependent methyltransferases"/>
    <property type="match status" value="1"/>
</dbReference>
<dbReference type="GO" id="GO:0008168">
    <property type="term" value="F:methyltransferase activity"/>
    <property type="evidence" value="ECO:0007669"/>
    <property type="project" value="UniProtKB-KW"/>
</dbReference>
<reference evidence="2 3" key="1">
    <citation type="submission" date="2024-09" db="EMBL/GenBank/DDBJ databases">
        <authorList>
            <person name="Sun Q."/>
            <person name="Mori K."/>
        </authorList>
    </citation>
    <scope>NUCLEOTIDE SEQUENCE [LARGE SCALE GENOMIC DNA]</scope>
    <source>
        <strain evidence="2 3">NCAIM B.02415</strain>
    </source>
</reference>
<sequence>MPVKWEQFVGDDFFNLILVEPDQDQVKDITKMYPAASIIPYALGDINGNAILNITVAQSCSSILEPDAGALSRFPVKEAFRVIDKVPVEIYRFDDLILKHKLDPPAFVKIDVQGYEYAVLNGFGEALDSVLCIELETHLVPIYKGEKSLTGINDFLNSKGFYLRHLETAGLFEGEVMEFNAYFVKRKKYLKGVNDKKLVRFWENVNRIPPARRFLGSK</sequence>
<evidence type="ECO:0000259" key="1">
    <source>
        <dbReference type="Pfam" id="PF05050"/>
    </source>
</evidence>
<dbReference type="RefSeq" id="WP_377021660.1">
    <property type="nucleotide sequence ID" value="NZ_JBHLTS010000017.1"/>
</dbReference>
<proteinExistence type="predicted"/>
<dbReference type="Pfam" id="PF05050">
    <property type="entry name" value="Methyltransf_21"/>
    <property type="match status" value="1"/>
</dbReference>
<comment type="caution">
    <text evidence="2">The sequence shown here is derived from an EMBL/GenBank/DDBJ whole genome shotgun (WGS) entry which is preliminary data.</text>
</comment>
<dbReference type="InterPro" id="IPR029063">
    <property type="entry name" value="SAM-dependent_MTases_sf"/>
</dbReference>
<dbReference type="EMBL" id="JBHLTS010000017">
    <property type="protein sequence ID" value="MFC0513601.1"/>
    <property type="molecule type" value="Genomic_DNA"/>
</dbReference>
<dbReference type="NCBIfam" id="TIGR01444">
    <property type="entry name" value="fkbM_fam"/>
    <property type="match status" value="1"/>
</dbReference>
<keyword evidence="3" id="KW-1185">Reference proteome</keyword>
<evidence type="ECO:0000313" key="3">
    <source>
        <dbReference type="Proteomes" id="UP001589828"/>
    </source>
</evidence>
<dbReference type="PANTHER" id="PTHR36973:SF4">
    <property type="entry name" value="NODULATION PROTEIN"/>
    <property type="match status" value="1"/>
</dbReference>
<dbReference type="Proteomes" id="UP001589828">
    <property type="component" value="Unassembled WGS sequence"/>
</dbReference>
<dbReference type="InterPro" id="IPR006342">
    <property type="entry name" value="FkbM_mtfrase"/>
</dbReference>
<dbReference type="GO" id="GO:0032259">
    <property type="term" value="P:methylation"/>
    <property type="evidence" value="ECO:0007669"/>
    <property type="project" value="UniProtKB-KW"/>
</dbReference>
<dbReference type="InterPro" id="IPR053188">
    <property type="entry name" value="FkbM_Methyltransferase"/>
</dbReference>
<keyword evidence="2" id="KW-0808">Transferase</keyword>
<organism evidence="2 3">
    <name type="scientific">Mucilaginibacter angelicae</name>
    <dbReference type="NCBI Taxonomy" id="869718"/>
    <lineage>
        <taxon>Bacteria</taxon>
        <taxon>Pseudomonadati</taxon>
        <taxon>Bacteroidota</taxon>
        <taxon>Sphingobacteriia</taxon>
        <taxon>Sphingobacteriales</taxon>
        <taxon>Sphingobacteriaceae</taxon>
        <taxon>Mucilaginibacter</taxon>
    </lineage>
</organism>
<accession>A0ABV6L1K5</accession>
<keyword evidence="2" id="KW-0489">Methyltransferase</keyword>